<feature type="transmembrane region" description="Helical" evidence="7">
    <location>
        <begin position="27"/>
        <end position="49"/>
    </location>
</feature>
<keyword evidence="3" id="KW-1003">Cell membrane</keyword>
<evidence type="ECO:0000256" key="6">
    <source>
        <dbReference type="ARBA" id="ARBA00023136"/>
    </source>
</evidence>
<feature type="transmembrane region" description="Helical" evidence="7">
    <location>
        <begin position="499"/>
        <end position="519"/>
    </location>
</feature>
<accession>A0ABQ4U4P9</accession>
<keyword evidence="5 7" id="KW-1133">Transmembrane helix</keyword>
<dbReference type="EMBL" id="BPRB01000252">
    <property type="protein sequence ID" value="GJE61879.1"/>
    <property type="molecule type" value="Genomic_DNA"/>
</dbReference>
<keyword evidence="6 7" id="KW-0472">Membrane</keyword>
<feature type="transmembrane region" description="Helical" evidence="7">
    <location>
        <begin position="446"/>
        <end position="463"/>
    </location>
</feature>
<reference evidence="8" key="2">
    <citation type="submission" date="2021-08" db="EMBL/GenBank/DDBJ databases">
        <authorList>
            <person name="Tani A."/>
            <person name="Ola A."/>
            <person name="Ogura Y."/>
            <person name="Katsura K."/>
            <person name="Hayashi T."/>
        </authorList>
    </citation>
    <scope>NUCLEOTIDE SEQUENCE</scope>
    <source>
        <strain evidence="8">DSM 23632</strain>
    </source>
</reference>
<feature type="transmembrane region" description="Helical" evidence="7">
    <location>
        <begin position="103"/>
        <end position="122"/>
    </location>
</feature>
<dbReference type="PANTHER" id="PTHR30509:SF9">
    <property type="entry name" value="MULTIDRUG RESISTANCE PROTEIN MDTO"/>
    <property type="match status" value="1"/>
</dbReference>
<protein>
    <submittedName>
        <fullName evidence="8">p-hydroxybenzoic acid efflux pump subunit AaeB</fullName>
    </submittedName>
</protein>
<name>A0ABQ4U4P9_9HYPH</name>
<feature type="transmembrane region" description="Helical" evidence="7">
    <location>
        <begin position="367"/>
        <end position="388"/>
    </location>
</feature>
<evidence type="ECO:0000313" key="9">
    <source>
        <dbReference type="Proteomes" id="UP001055057"/>
    </source>
</evidence>
<evidence type="ECO:0000256" key="7">
    <source>
        <dbReference type="SAM" id="Phobius"/>
    </source>
</evidence>
<evidence type="ECO:0000256" key="4">
    <source>
        <dbReference type="ARBA" id="ARBA00022692"/>
    </source>
</evidence>
<sequence>MSGSAPAPASRFDRALDRIDALVPKPAAWAFGLRIWLAMSIALFVAFWLQLDSASSAATGVAILAQPKRGQAISKGAYRILGTIVGGIVSIVLMGLFGQDRVLLLVSFTVWLGLCVFVAQYLQDTRAYGAMLSGYTVGIIALAHIDTPQNTFDAAVGRLAAIAVAIVVITFINDALASPSTWRTLRPTLAEAVSATRAFARDALTRGDPGPERTAALIRRIAPMRAEASAIAGELDDGPYRAASARSAIAALYVMAATCRVVANAAAHLSRPSPAIEEALAICRRVASDGPAEPDAGELTAAAARLRDLVDAAIRDGGRPIDEVAALQRALDFVEAATFAEDGLRALSDGHVPLRDVRLPTHRDFPVALRAALRVAIAFGITAGIMIAAGLPQTSFALVQVAATCALSSVTPDPKKFALGVLMGMPLAALCAGVILFGFLNGNQGYPLLMIALAPVVFLACFLSLHPKTFTVGFIALVFTPVLIAPGNPQDYDPQTFLMNAYLVVASAMILFLAVRLVLPVSASRHRTFALDSARRALAEAMRGEGGDATTRTSLNADRLFQFAGYGSGSGAVRRMEMVHAFALAQLESAAARAHAQFRSLGRSEALHAVVGRGRAALATGHAWGLEDAARDLVRAASREPRPTRMIAARAATDLVTAARVVARHRRFLRRLDIAAF</sequence>
<dbReference type="Proteomes" id="UP001055057">
    <property type="component" value="Unassembled WGS sequence"/>
</dbReference>
<organism evidence="8 9">
    <name type="scientific">Methylobacterium trifolii</name>
    <dbReference type="NCBI Taxonomy" id="1003092"/>
    <lineage>
        <taxon>Bacteria</taxon>
        <taxon>Pseudomonadati</taxon>
        <taxon>Pseudomonadota</taxon>
        <taxon>Alphaproteobacteria</taxon>
        <taxon>Hyphomicrobiales</taxon>
        <taxon>Methylobacteriaceae</taxon>
        <taxon>Methylobacterium</taxon>
    </lineage>
</organism>
<dbReference type="InterPro" id="IPR006726">
    <property type="entry name" value="PHBA_efflux_AaeB/fusaric-R"/>
</dbReference>
<comment type="subcellular location">
    <subcellularLocation>
        <location evidence="1">Cell membrane</location>
        <topology evidence="1">Multi-pass membrane protein</topology>
    </subcellularLocation>
</comment>
<gene>
    <name evidence="8" type="primary">aaeB</name>
    <name evidence="8" type="ORF">MPOCJGCO_4005</name>
</gene>
<evidence type="ECO:0000256" key="1">
    <source>
        <dbReference type="ARBA" id="ARBA00004651"/>
    </source>
</evidence>
<feature type="transmembrane region" description="Helical" evidence="7">
    <location>
        <begin position="76"/>
        <end position="97"/>
    </location>
</feature>
<comment type="caution">
    <text evidence="8">The sequence shown here is derived from an EMBL/GenBank/DDBJ whole genome shotgun (WGS) entry which is preliminary data.</text>
</comment>
<keyword evidence="2" id="KW-0813">Transport</keyword>
<proteinExistence type="predicted"/>
<dbReference type="Pfam" id="PF04632">
    <property type="entry name" value="FUSC"/>
    <property type="match status" value="1"/>
</dbReference>
<evidence type="ECO:0000256" key="5">
    <source>
        <dbReference type="ARBA" id="ARBA00022989"/>
    </source>
</evidence>
<reference evidence="8" key="1">
    <citation type="journal article" date="2021" name="Front. Microbiol.">
        <title>Comprehensive Comparative Genomics and Phenotyping of Methylobacterium Species.</title>
        <authorList>
            <person name="Alessa O."/>
            <person name="Ogura Y."/>
            <person name="Fujitani Y."/>
            <person name="Takami H."/>
            <person name="Hayashi T."/>
            <person name="Sahin N."/>
            <person name="Tani A."/>
        </authorList>
    </citation>
    <scope>NUCLEOTIDE SEQUENCE</scope>
    <source>
        <strain evidence="8">DSM 23632</strain>
    </source>
</reference>
<feature type="transmembrane region" description="Helical" evidence="7">
    <location>
        <begin position="394"/>
        <end position="410"/>
    </location>
</feature>
<evidence type="ECO:0000313" key="8">
    <source>
        <dbReference type="EMBL" id="GJE61879.1"/>
    </source>
</evidence>
<keyword evidence="9" id="KW-1185">Reference proteome</keyword>
<evidence type="ECO:0000256" key="3">
    <source>
        <dbReference type="ARBA" id="ARBA00022475"/>
    </source>
</evidence>
<feature type="transmembrane region" description="Helical" evidence="7">
    <location>
        <begin position="127"/>
        <end position="145"/>
    </location>
</feature>
<keyword evidence="4 7" id="KW-0812">Transmembrane</keyword>
<feature type="transmembrane region" description="Helical" evidence="7">
    <location>
        <begin position="157"/>
        <end position="176"/>
    </location>
</feature>
<feature type="transmembrane region" description="Helical" evidence="7">
    <location>
        <begin position="470"/>
        <end position="487"/>
    </location>
</feature>
<feature type="transmembrane region" description="Helical" evidence="7">
    <location>
        <begin position="417"/>
        <end position="440"/>
    </location>
</feature>
<evidence type="ECO:0000256" key="2">
    <source>
        <dbReference type="ARBA" id="ARBA00022448"/>
    </source>
</evidence>
<dbReference type="PANTHER" id="PTHR30509">
    <property type="entry name" value="P-HYDROXYBENZOIC ACID EFFLUX PUMP SUBUNIT-RELATED"/>
    <property type="match status" value="1"/>
</dbReference>
<dbReference type="RefSeq" id="WP_238184433.1">
    <property type="nucleotide sequence ID" value="NZ_BPRB01000252.1"/>
</dbReference>